<dbReference type="AlphaFoldDB" id="A0A1W6L8X1"/>
<dbReference type="EMBL" id="CP015118">
    <property type="protein sequence ID" value="ARN20617.1"/>
    <property type="molecule type" value="Genomic_DNA"/>
</dbReference>
<protein>
    <submittedName>
        <fullName evidence="1">Uncharacterized protein</fullName>
    </submittedName>
</protein>
<dbReference type="InterPro" id="IPR031044">
    <property type="entry name" value="Small_Trp_rich"/>
</dbReference>
<dbReference type="RefSeq" id="WP_085750894.1">
    <property type="nucleotide sequence ID" value="NZ_BSPR01000023.1"/>
</dbReference>
<evidence type="ECO:0000313" key="2">
    <source>
        <dbReference type="Proteomes" id="UP000193427"/>
    </source>
</evidence>
<keyword evidence="2" id="KW-1185">Reference proteome</keyword>
<gene>
    <name evidence="1" type="ORF">A4W93_12330</name>
</gene>
<dbReference type="OrthoDB" id="8689816at2"/>
<accession>A0A1W6L8X1</accession>
<evidence type="ECO:0000313" key="1">
    <source>
        <dbReference type="EMBL" id="ARN20617.1"/>
    </source>
</evidence>
<dbReference type="NCBIfam" id="TIGR04438">
    <property type="entry name" value="small_Trp_rich"/>
    <property type="match status" value="1"/>
</dbReference>
<name>A0A1W6L8X1_9BURK</name>
<dbReference type="KEGG" id="rgu:A4W93_12330"/>
<dbReference type="Proteomes" id="UP000193427">
    <property type="component" value="Chromosome"/>
</dbReference>
<organism evidence="1 2">
    <name type="scientific">Piscinibacter gummiphilus</name>
    <dbReference type="NCBI Taxonomy" id="946333"/>
    <lineage>
        <taxon>Bacteria</taxon>
        <taxon>Pseudomonadati</taxon>
        <taxon>Pseudomonadota</taxon>
        <taxon>Betaproteobacteria</taxon>
        <taxon>Burkholderiales</taxon>
        <taxon>Sphaerotilaceae</taxon>
        <taxon>Piscinibacter</taxon>
    </lineage>
</organism>
<sequence length="84" mass="9945">MYFVLIGVLLLVMKVAEFGAVANWPWWGVLLPFGAAVLWWMWADWSGFTKRREMDKMDERVKKRREENLASLGMDARGRRGKRR</sequence>
<reference evidence="1 2" key="1">
    <citation type="submission" date="2016-04" db="EMBL/GenBank/DDBJ databases">
        <title>Complete genome sequence of natural rubber-degrading, novel Gram-negative bacterium, Rhizobacter gummiphilus strain NS21.</title>
        <authorList>
            <person name="Tabata M."/>
            <person name="Kasai D."/>
            <person name="Fukuda M."/>
        </authorList>
    </citation>
    <scope>NUCLEOTIDE SEQUENCE [LARGE SCALE GENOMIC DNA]</scope>
    <source>
        <strain evidence="1 2">NS21</strain>
    </source>
</reference>
<proteinExistence type="predicted"/>